<name>A0A919RKA0_9ACTN</name>
<evidence type="ECO:0000313" key="2">
    <source>
        <dbReference type="EMBL" id="GII93929.1"/>
    </source>
</evidence>
<dbReference type="AlphaFoldDB" id="A0A919RKA0"/>
<protein>
    <submittedName>
        <fullName evidence="2">Uncharacterized protein</fullName>
    </submittedName>
</protein>
<keyword evidence="3" id="KW-1185">Reference proteome</keyword>
<evidence type="ECO:0000313" key="3">
    <source>
        <dbReference type="Proteomes" id="UP000606172"/>
    </source>
</evidence>
<sequence length="62" mass="6995">MGKFPKWVDVRPDIVASAGGEEAVAEARRRNQAHIDRYRLSERQKDTRSAQLEVSCALGDRP</sequence>
<reference evidence="2" key="1">
    <citation type="submission" date="2021-01" db="EMBL/GenBank/DDBJ databases">
        <title>Whole genome shotgun sequence of Sinosporangium siamense NBRC 109515.</title>
        <authorList>
            <person name="Komaki H."/>
            <person name="Tamura T."/>
        </authorList>
    </citation>
    <scope>NUCLEOTIDE SEQUENCE</scope>
    <source>
        <strain evidence="2">NBRC 109515</strain>
    </source>
</reference>
<dbReference type="EMBL" id="BOOW01000027">
    <property type="protein sequence ID" value="GII93929.1"/>
    <property type="molecule type" value="Genomic_DNA"/>
</dbReference>
<comment type="caution">
    <text evidence="2">The sequence shown here is derived from an EMBL/GenBank/DDBJ whole genome shotgun (WGS) entry which is preliminary data.</text>
</comment>
<proteinExistence type="predicted"/>
<gene>
    <name evidence="2" type="ORF">Ssi02_41600</name>
</gene>
<feature type="compositionally biased region" description="Basic and acidic residues" evidence="1">
    <location>
        <begin position="37"/>
        <end position="48"/>
    </location>
</feature>
<evidence type="ECO:0000256" key="1">
    <source>
        <dbReference type="SAM" id="MobiDB-lite"/>
    </source>
</evidence>
<dbReference type="Proteomes" id="UP000606172">
    <property type="component" value="Unassembled WGS sequence"/>
</dbReference>
<feature type="region of interest" description="Disordered" evidence="1">
    <location>
        <begin position="37"/>
        <end position="62"/>
    </location>
</feature>
<accession>A0A919RKA0</accession>
<organism evidence="2 3">
    <name type="scientific">Sinosporangium siamense</name>
    <dbReference type="NCBI Taxonomy" id="1367973"/>
    <lineage>
        <taxon>Bacteria</taxon>
        <taxon>Bacillati</taxon>
        <taxon>Actinomycetota</taxon>
        <taxon>Actinomycetes</taxon>
        <taxon>Streptosporangiales</taxon>
        <taxon>Streptosporangiaceae</taxon>
        <taxon>Sinosporangium</taxon>
    </lineage>
</organism>